<dbReference type="PANTHER" id="PTHR43025:SF3">
    <property type="entry name" value="MONOGALACTOSYLDIACYLGLYCEROL SYNTHASE 1, CHLOROPLASTIC"/>
    <property type="match status" value="1"/>
</dbReference>
<dbReference type="SUPFAM" id="SSF53756">
    <property type="entry name" value="UDP-Glycosyltransferase/glycogen phosphorylase"/>
    <property type="match status" value="1"/>
</dbReference>
<dbReference type="EMBL" id="CP031264">
    <property type="protein sequence ID" value="AXI81750.1"/>
    <property type="molecule type" value="Genomic_DNA"/>
</dbReference>
<protein>
    <submittedName>
        <fullName evidence="5">Galactosyldiacylglycerol synthase</fullName>
    </submittedName>
</protein>
<proteinExistence type="inferred from homology"/>
<dbReference type="Pfam" id="PF06925">
    <property type="entry name" value="MGDG_synth"/>
    <property type="match status" value="1"/>
</dbReference>
<reference evidence="6" key="1">
    <citation type="submission" date="2018-07" db="EMBL/GenBank/DDBJ databases">
        <title>Streptacidiphilus bronchialis DSM 106435 chromosome.</title>
        <authorList>
            <person name="Batra D."/>
            <person name="Gulvik C.A."/>
        </authorList>
    </citation>
    <scope>NUCLEOTIDE SEQUENCE [LARGE SCALE GENOMIC DNA]</scope>
    <source>
        <strain evidence="6">DSM 106435</strain>
    </source>
</reference>
<dbReference type="InterPro" id="IPR050519">
    <property type="entry name" value="Glycosyltransf_28_UgtP"/>
</dbReference>
<name>A0A345T6Z5_9ACTN</name>
<dbReference type="GO" id="GO:0016020">
    <property type="term" value="C:membrane"/>
    <property type="evidence" value="ECO:0007669"/>
    <property type="project" value="GOC"/>
</dbReference>
<feature type="domain" description="Diacylglycerol glucosyltransferase N-terminal" evidence="4">
    <location>
        <begin position="19"/>
        <end position="154"/>
    </location>
</feature>
<evidence type="ECO:0000313" key="5">
    <source>
        <dbReference type="EMBL" id="AXI81750.1"/>
    </source>
</evidence>
<evidence type="ECO:0000256" key="3">
    <source>
        <dbReference type="ARBA" id="ARBA00022679"/>
    </source>
</evidence>
<keyword evidence="6" id="KW-1185">Reference proteome</keyword>
<dbReference type="KEGG" id="stri:C7M71_028920"/>
<dbReference type="InterPro" id="IPR009695">
    <property type="entry name" value="Diacylglyc_glucosyltr_N"/>
</dbReference>
<evidence type="ECO:0000256" key="1">
    <source>
        <dbReference type="ARBA" id="ARBA00006962"/>
    </source>
</evidence>
<accession>A0A345T6Z5</accession>
<sequence>MGAGHDAVAAELGRRLAGGGHRVVRADVLDLLPGGLGAAVQAGYRAAVRRLPCAYAAVYAAFFRPGQGPRPGSAPLAGLAAERLLALVREERPDAVVPVFHLAAQLTGRLRAEGRLRVPGVVVVTDFAVHRQWLHRGNDVHLCVCPEAAAEVLRATGRPAAAPGPVVPPEFRSPAPGAARWWQVLAGVGGGRPAVLLSAGAWGTGSGLLGTAGMLSRAGYLPVVLCGRNDRLRARLDRRPGVMACGWVADLPGLMGACGALVDNAAGQTAVQALAAGLPVVGYRPIPGHGLAGVRRMGEIGVAAYARDPWELVAALDAATAGEGRERSIAAGRSLFAGDTAELVAEATQGRFSGCRTGPGTVGS</sequence>
<evidence type="ECO:0000259" key="4">
    <source>
        <dbReference type="Pfam" id="PF06925"/>
    </source>
</evidence>
<dbReference type="PANTHER" id="PTHR43025">
    <property type="entry name" value="MONOGALACTOSYLDIACYLGLYCEROL SYNTHASE"/>
    <property type="match status" value="1"/>
</dbReference>
<dbReference type="GO" id="GO:0009247">
    <property type="term" value="P:glycolipid biosynthetic process"/>
    <property type="evidence" value="ECO:0007669"/>
    <property type="project" value="InterPro"/>
</dbReference>
<dbReference type="GO" id="GO:0016758">
    <property type="term" value="F:hexosyltransferase activity"/>
    <property type="evidence" value="ECO:0007669"/>
    <property type="project" value="InterPro"/>
</dbReference>
<dbReference type="AlphaFoldDB" id="A0A345T6Z5"/>
<keyword evidence="2" id="KW-0328">Glycosyltransferase</keyword>
<keyword evidence="3" id="KW-0808">Transferase</keyword>
<evidence type="ECO:0000313" key="6">
    <source>
        <dbReference type="Proteomes" id="UP000249340"/>
    </source>
</evidence>
<gene>
    <name evidence="5" type="ORF">C7M71_028920</name>
</gene>
<comment type="similarity">
    <text evidence="1">Belongs to the glycosyltransferase 28 family.</text>
</comment>
<dbReference type="OrthoDB" id="9810950at2"/>
<dbReference type="Proteomes" id="UP000249340">
    <property type="component" value="Chromosome"/>
</dbReference>
<organism evidence="5 6">
    <name type="scientific">Peterkaempfera bronchialis</name>
    <dbReference type="NCBI Taxonomy" id="2126346"/>
    <lineage>
        <taxon>Bacteria</taxon>
        <taxon>Bacillati</taxon>
        <taxon>Actinomycetota</taxon>
        <taxon>Actinomycetes</taxon>
        <taxon>Kitasatosporales</taxon>
        <taxon>Streptomycetaceae</taxon>
        <taxon>Peterkaempfera</taxon>
    </lineage>
</organism>
<evidence type="ECO:0000256" key="2">
    <source>
        <dbReference type="ARBA" id="ARBA00022676"/>
    </source>
</evidence>